<keyword evidence="1" id="KW-0732">Signal</keyword>
<sequence>MKSIAFFALSLVATAAMATGSTGVSTITISGSSTQTASVNGGKVDNTANSHAYANQNIASNKGGVSIGGTSVQTAVLEGAKVSNEAKSAGDVAVQNLASNVGHVAVNPNVLGGSYQSVYITGNATLKNSADSTSNRCSGPNCDDGALAYQNAASNMGDITITGRSEQGVGISGGSTSVTNTAKGANTVAVQNMSSNYGKVTVSGLSKQSTSISNGALLANLATGSYAHAYQNIASNDSCDPPAVVCVGPACGPYKLASH</sequence>
<proteinExistence type="predicted"/>
<protein>
    <submittedName>
        <fullName evidence="2">Uncharacterized protein</fullName>
    </submittedName>
</protein>
<name>A0A373FBE4_COMTE</name>
<organism evidence="2 3">
    <name type="scientific">Comamonas testosteroni</name>
    <name type="common">Pseudomonas testosteroni</name>
    <dbReference type="NCBI Taxonomy" id="285"/>
    <lineage>
        <taxon>Bacteria</taxon>
        <taxon>Pseudomonadati</taxon>
        <taxon>Pseudomonadota</taxon>
        <taxon>Betaproteobacteria</taxon>
        <taxon>Burkholderiales</taxon>
        <taxon>Comamonadaceae</taxon>
        <taxon>Comamonas</taxon>
    </lineage>
</organism>
<dbReference type="OrthoDB" id="8794879at2"/>
<accession>A0A373FBE4</accession>
<dbReference type="Proteomes" id="UP000261948">
    <property type="component" value="Unassembled WGS sequence"/>
</dbReference>
<reference evidence="2 3" key="1">
    <citation type="submission" date="2018-08" db="EMBL/GenBank/DDBJ databases">
        <title>Comamonas testosteroni strain SWCO2.</title>
        <authorList>
            <person name="Jiang N."/>
            <person name="Zhang X.Z."/>
        </authorList>
    </citation>
    <scope>NUCLEOTIDE SEQUENCE [LARGE SCALE GENOMIC DNA]</scope>
    <source>
        <strain evidence="2 3">SWCO2</strain>
    </source>
</reference>
<evidence type="ECO:0000313" key="2">
    <source>
        <dbReference type="EMBL" id="RGE41400.1"/>
    </source>
</evidence>
<feature type="chain" id="PRO_5016671794" evidence="1">
    <location>
        <begin position="19"/>
        <end position="259"/>
    </location>
</feature>
<comment type="caution">
    <text evidence="2">The sequence shown here is derived from an EMBL/GenBank/DDBJ whole genome shotgun (WGS) entry which is preliminary data.</text>
</comment>
<keyword evidence="3" id="KW-1185">Reference proteome</keyword>
<evidence type="ECO:0000313" key="3">
    <source>
        <dbReference type="Proteomes" id="UP000261948"/>
    </source>
</evidence>
<feature type="signal peptide" evidence="1">
    <location>
        <begin position="1"/>
        <end position="18"/>
    </location>
</feature>
<evidence type="ECO:0000256" key="1">
    <source>
        <dbReference type="SAM" id="SignalP"/>
    </source>
</evidence>
<gene>
    <name evidence="2" type="ORF">DZC30_18395</name>
</gene>
<dbReference type="AlphaFoldDB" id="A0A373FBE4"/>
<dbReference type="EMBL" id="QURR01000028">
    <property type="protein sequence ID" value="RGE41400.1"/>
    <property type="molecule type" value="Genomic_DNA"/>
</dbReference>